<dbReference type="InterPro" id="IPR019574">
    <property type="entry name" value="NADH_UbQ_OxRdtase_Gsu_4Fe4S-bd"/>
</dbReference>
<evidence type="ECO:0000256" key="7">
    <source>
        <dbReference type="ARBA" id="ARBA00022967"/>
    </source>
</evidence>
<dbReference type="SUPFAM" id="SSF54292">
    <property type="entry name" value="2Fe-2S ferredoxin-like"/>
    <property type="match status" value="1"/>
</dbReference>
<evidence type="ECO:0000313" key="17">
    <source>
        <dbReference type="Proteomes" id="UP001055336"/>
    </source>
</evidence>
<dbReference type="CDD" id="cd00207">
    <property type="entry name" value="fer2"/>
    <property type="match status" value="1"/>
</dbReference>
<dbReference type="InterPro" id="IPR036010">
    <property type="entry name" value="2Fe-2S_ferredoxin-like_sf"/>
</dbReference>
<proteinExistence type="inferred from homology"/>
<keyword evidence="3 12" id="KW-0004">4Fe-4S</keyword>
<dbReference type="Gene3D" id="3.30.70.20">
    <property type="match status" value="1"/>
</dbReference>
<dbReference type="InterPro" id="IPR054351">
    <property type="entry name" value="NADH_UbQ_OxRdtase_ferredoxin"/>
</dbReference>
<dbReference type="NCBIfam" id="TIGR01973">
    <property type="entry name" value="NuoG"/>
    <property type="match status" value="1"/>
</dbReference>
<organism evidence="16 17">
    <name type="scientific">Mycobacterium paraterrae</name>
    <dbReference type="NCBI Taxonomy" id="577492"/>
    <lineage>
        <taxon>Bacteria</taxon>
        <taxon>Bacillati</taxon>
        <taxon>Actinomycetota</taxon>
        <taxon>Actinomycetes</taxon>
        <taxon>Mycobacteriales</taxon>
        <taxon>Mycobacteriaceae</taxon>
        <taxon>Mycobacterium</taxon>
    </lineage>
</organism>
<dbReference type="PROSITE" id="PS51669">
    <property type="entry name" value="4FE4S_MOW_BIS_MGD"/>
    <property type="match status" value="1"/>
</dbReference>
<evidence type="ECO:0000256" key="4">
    <source>
        <dbReference type="ARBA" id="ARBA00022714"/>
    </source>
</evidence>
<evidence type="ECO:0000256" key="12">
    <source>
        <dbReference type="RuleBase" id="RU003525"/>
    </source>
</evidence>
<dbReference type="InterPro" id="IPR050123">
    <property type="entry name" value="Prok_molybdopt-oxidoreductase"/>
</dbReference>
<dbReference type="PROSITE" id="PS00643">
    <property type="entry name" value="COMPLEX1_75K_3"/>
    <property type="match status" value="1"/>
</dbReference>
<evidence type="ECO:0000256" key="8">
    <source>
        <dbReference type="ARBA" id="ARBA00023004"/>
    </source>
</evidence>
<gene>
    <name evidence="16" type="ORF">MKK62_17640</name>
</gene>
<dbReference type="Gene3D" id="3.40.228.10">
    <property type="entry name" value="Dimethylsulfoxide Reductase, domain 2"/>
    <property type="match status" value="1"/>
</dbReference>
<dbReference type="InterPro" id="IPR000283">
    <property type="entry name" value="NADH_UbQ_OxRdtase_75kDa_su_CS"/>
</dbReference>
<dbReference type="SMART" id="SM00926">
    <property type="entry name" value="Molybdop_Fe4S4"/>
    <property type="match status" value="1"/>
</dbReference>
<dbReference type="PROSITE" id="PS51085">
    <property type="entry name" value="2FE2S_FER_2"/>
    <property type="match status" value="1"/>
</dbReference>
<dbReference type="CDD" id="cd02788">
    <property type="entry name" value="MopB_CT_NDH-1_NuoG2-N7"/>
    <property type="match status" value="1"/>
</dbReference>
<dbReference type="InterPro" id="IPR009010">
    <property type="entry name" value="Asp_de-COase-like_dom_sf"/>
</dbReference>
<dbReference type="Gene3D" id="3.10.20.740">
    <property type="match status" value="1"/>
</dbReference>
<keyword evidence="10 12" id="KW-0520">NAD</keyword>
<protein>
    <recommendedName>
        <fullName evidence="12">NADH-quinone oxidoreductase</fullName>
        <ecNumber evidence="12">7.1.1.-</ecNumber>
    </recommendedName>
</protein>
<dbReference type="InterPro" id="IPR006963">
    <property type="entry name" value="Mopterin_OxRdtase_4Fe-4S_dom"/>
</dbReference>
<dbReference type="PROSITE" id="PS00642">
    <property type="entry name" value="COMPLEX1_75K_2"/>
    <property type="match status" value="1"/>
</dbReference>
<evidence type="ECO:0000256" key="6">
    <source>
        <dbReference type="ARBA" id="ARBA00022723"/>
    </source>
</evidence>
<keyword evidence="7 12" id="KW-1278">Translocase</keyword>
<dbReference type="Pfam" id="PF10588">
    <property type="entry name" value="NADH-G_4Fe-4S_3"/>
    <property type="match status" value="1"/>
</dbReference>
<dbReference type="EMBL" id="CP092488">
    <property type="protein sequence ID" value="UMB68253.1"/>
    <property type="molecule type" value="Genomic_DNA"/>
</dbReference>
<name>A0ABY3VL80_9MYCO</name>
<reference evidence="16" key="1">
    <citation type="submission" date="2022-08" db="EMBL/GenBank/DDBJ databases">
        <title>Whole genome sequencing of non-tuberculosis mycobacteria type-strains.</title>
        <authorList>
            <person name="Igarashi Y."/>
            <person name="Osugi A."/>
            <person name="Mitarai S."/>
        </authorList>
    </citation>
    <scope>NUCLEOTIDE SEQUENCE</scope>
    <source>
        <strain evidence="16">DSM 45127</strain>
    </source>
</reference>
<comment type="similarity">
    <text evidence="2 12">Belongs to the complex I 75 kDa subunit family.</text>
</comment>
<comment type="function">
    <text evidence="12">NDH-1 shuttles electrons from NADH, via FMN and iron-sulfur (Fe-S) centers, to quinones in the respiratory chain. Couples the redox reaction to proton translocation (for every two electrons transferred, four hydrogen ions are translocated across the cytoplasmic membrane), and thus conserves the redox energy in a proton gradient.</text>
</comment>
<comment type="cofactor">
    <cofactor evidence="12">
        <name>[2Fe-2S] cluster</name>
        <dbReference type="ChEBI" id="CHEBI:190135"/>
    </cofactor>
    <text evidence="12">Binds 1 [2Fe-2S] cluster per subunit.</text>
</comment>
<evidence type="ECO:0000256" key="1">
    <source>
        <dbReference type="ARBA" id="ARBA00001966"/>
    </source>
</evidence>
<feature type="domain" description="2Fe-2S ferredoxin-type" evidence="13">
    <location>
        <begin position="15"/>
        <end position="93"/>
    </location>
</feature>
<keyword evidence="17" id="KW-1185">Reference proteome</keyword>
<dbReference type="PANTHER" id="PTHR43105:SF12">
    <property type="entry name" value="NADH-QUINONE OXIDOREDUCTASE SUBUNIT G"/>
    <property type="match status" value="1"/>
</dbReference>
<dbReference type="Gene3D" id="2.20.25.90">
    <property type="entry name" value="ADC-like domains"/>
    <property type="match status" value="1"/>
</dbReference>
<dbReference type="Pfam" id="PF13510">
    <property type="entry name" value="Fer2_4"/>
    <property type="match status" value="1"/>
</dbReference>
<keyword evidence="8 12" id="KW-0408">Iron</keyword>
<dbReference type="SUPFAM" id="SSF53706">
    <property type="entry name" value="Formate dehydrogenase/DMSO reductase, domains 1-3"/>
    <property type="match status" value="1"/>
</dbReference>
<evidence type="ECO:0000313" key="16">
    <source>
        <dbReference type="EMBL" id="UMB68253.1"/>
    </source>
</evidence>
<dbReference type="InterPro" id="IPR001041">
    <property type="entry name" value="2Fe-2S_ferredoxin-type"/>
</dbReference>
<evidence type="ECO:0000259" key="13">
    <source>
        <dbReference type="PROSITE" id="PS51085"/>
    </source>
</evidence>
<dbReference type="InterPro" id="IPR010228">
    <property type="entry name" value="NADH_UbQ_OxRdtase_Gsu"/>
</dbReference>
<evidence type="ECO:0000256" key="3">
    <source>
        <dbReference type="ARBA" id="ARBA00022485"/>
    </source>
</evidence>
<evidence type="ECO:0000259" key="15">
    <source>
        <dbReference type="PROSITE" id="PS51839"/>
    </source>
</evidence>
<feature type="domain" description="4Fe-4S His(Cys)3-ligated-type" evidence="15">
    <location>
        <begin position="95"/>
        <end position="134"/>
    </location>
</feature>
<dbReference type="SMART" id="SM00929">
    <property type="entry name" value="NADH-G_4Fe-4S_3"/>
    <property type="match status" value="1"/>
</dbReference>
<dbReference type="Pfam" id="PF00384">
    <property type="entry name" value="Molybdopterin"/>
    <property type="match status" value="1"/>
</dbReference>
<feature type="domain" description="4Fe-4S Mo/W bis-MGD-type" evidence="14">
    <location>
        <begin position="233"/>
        <end position="289"/>
    </location>
</feature>
<evidence type="ECO:0000256" key="9">
    <source>
        <dbReference type="ARBA" id="ARBA00023014"/>
    </source>
</evidence>
<dbReference type="EC" id="7.1.1.-" evidence="12"/>
<comment type="catalytic activity">
    <reaction evidence="11 12">
        <text>a quinone + NADH + 5 H(+)(in) = a quinol + NAD(+) + 4 H(+)(out)</text>
        <dbReference type="Rhea" id="RHEA:57888"/>
        <dbReference type="ChEBI" id="CHEBI:15378"/>
        <dbReference type="ChEBI" id="CHEBI:24646"/>
        <dbReference type="ChEBI" id="CHEBI:57540"/>
        <dbReference type="ChEBI" id="CHEBI:57945"/>
        <dbReference type="ChEBI" id="CHEBI:132124"/>
    </reaction>
</comment>
<comment type="cofactor">
    <cofactor evidence="1 12">
        <name>[4Fe-4S] cluster</name>
        <dbReference type="ChEBI" id="CHEBI:49883"/>
    </cofactor>
</comment>
<keyword evidence="6 12" id="KW-0479">Metal-binding</keyword>
<dbReference type="Pfam" id="PF22117">
    <property type="entry name" value="Fer4_Nqo3"/>
    <property type="match status" value="1"/>
</dbReference>
<dbReference type="SUPFAM" id="SSF50692">
    <property type="entry name" value="ADC-like"/>
    <property type="match status" value="1"/>
</dbReference>
<dbReference type="InterPro" id="IPR006656">
    <property type="entry name" value="Mopterin_OxRdtase"/>
</dbReference>
<dbReference type="RefSeq" id="WP_240258715.1">
    <property type="nucleotide sequence ID" value="NZ_CP092488.2"/>
</dbReference>
<dbReference type="PROSITE" id="PS51839">
    <property type="entry name" value="4FE4S_HC3"/>
    <property type="match status" value="1"/>
</dbReference>
<dbReference type="NCBIfam" id="NF005895">
    <property type="entry name" value="PRK07860.1"/>
    <property type="match status" value="1"/>
</dbReference>
<evidence type="ECO:0000256" key="2">
    <source>
        <dbReference type="ARBA" id="ARBA00005404"/>
    </source>
</evidence>
<evidence type="ECO:0000256" key="11">
    <source>
        <dbReference type="ARBA" id="ARBA00047712"/>
    </source>
</evidence>
<keyword evidence="4 12" id="KW-0001">2Fe-2S</keyword>
<dbReference type="Proteomes" id="UP001055336">
    <property type="component" value="Chromosome"/>
</dbReference>
<evidence type="ECO:0000256" key="10">
    <source>
        <dbReference type="ARBA" id="ARBA00023027"/>
    </source>
</evidence>
<dbReference type="GO" id="GO:0016491">
    <property type="term" value="F:oxidoreductase activity"/>
    <property type="evidence" value="ECO:0007669"/>
    <property type="project" value="UniProtKB-KW"/>
</dbReference>
<accession>A0ABY3VL80</accession>
<evidence type="ECO:0000259" key="14">
    <source>
        <dbReference type="PROSITE" id="PS51669"/>
    </source>
</evidence>
<dbReference type="Pfam" id="PF01568">
    <property type="entry name" value="Molydop_binding"/>
    <property type="match status" value="1"/>
</dbReference>
<dbReference type="Gene3D" id="3.40.50.740">
    <property type="match status" value="2"/>
</dbReference>
<sequence>MTQVADTGEKVTEPELVTLTIDGTEVSVPKGTLVIRAAELIGVQIPRFCDHPLLDPVGACRQCLVEIEGQRKPMASCTIPVADDMVVRTQYSSEAADKAQHGVMELLLINHPLDCPMCDKGGECPLQNQAMSNGRPDSRFEDVKRTFTKPINISSQVLLDRERCILCARCTRFSDQIAGDPFIEMLERGALQQVGIYAEEPFESYFSGNAVQICPVGALTGTAYRFRARPFDLVSSPSVCEHCASGCSQRTDHRRGKVLRRLAGDEPEVNEEWNCDKGRWAFTYATQGDRITTPLVRGADGALEPASWPHALAVALDGLTKAAGGAGVLTGGRLTVEDAYAYSKFARIVLRTNDIDFRARPHSEEETQFLAAQVAGKLTTTYSDLESAPVVLLAGFEPEEESPIVYLRLRKAARKHGLPVHAVAPFASNGLQKMHGTLIQTAPGGEAAALDGLAGGELASLLAKPGAVIIVGERLATSPGALSAAARLAESTGARLAWVPRRAGERGAIEAGALPGLLPGGRPLSDETARAQVAAGWNVAELPSAAGRDAEAILAAAKDGTLGALLVGGIDPYDFADPDKVLAALDAAGFIVSLELRRSAVTERADVVFPIAPAAEKAGTYVNWEGRQRSFSGALTPTATPDCRVLDTLADELGIDLGFPTVAAGLAELNKLGTWDGAPPEAPKVDAASSPEPGAGEAVLAGWRMLLDDGQLQDGEPHLAGTARTPVVRLSAETANGIGAADGDDVTVSTARGSISLPLAITEMPDHVAWLPLNSPGSAVHRQLGVTPGAVVKIGAAQ</sequence>
<keyword evidence="5 12" id="KW-0874">Quinone</keyword>
<dbReference type="SUPFAM" id="SSF54862">
    <property type="entry name" value="4Fe-4S ferredoxins"/>
    <property type="match status" value="1"/>
</dbReference>
<evidence type="ECO:0000256" key="5">
    <source>
        <dbReference type="ARBA" id="ARBA00022719"/>
    </source>
</evidence>
<dbReference type="PROSITE" id="PS00641">
    <property type="entry name" value="COMPLEX1_75K_1"/>
    <property type="match status" value="1"/>
</dbReference>
<keyword evidence="9 12" id="KW-0411">Iron-sulfur</keyword>
<keyword evidence="16" id="KW-0560">Oxidoreductase</keyword>
<dbReference type="PANTHER" id="PTHR43105">
    <property type="entry name" value="RESPIRATORY NITRATE REDUCTASE"/>
    <property type="match status" value="1"/>
</dbReference>
<dbReference type="InterPro" id="IPR006657">
    <property type="entry name" value="MoPterin_dinucl-bd_dom"/>
</dbReference>